<dbReference type="EC" id="2.7.8.7" evidence="1"/>
<dbReference type="EMBL" id="MBFR01000032">
    <property type="protein sequence ID" value="PVU96447.1"/>
    <property type="molecule type" value="Genomic_DNA"/>
</dbReference>
<dbReference type="GO" id="GO:0005829">
    <property type="term" value="C:cytosol"/>
    <property type="evidence" value="ECO:0007669"/>
    <property type="project" value="TreeGrafter"/>
</dbReference>
<dbReference type="OrthoDB" id="26719at2759"/>
<organism evidence="5 6">
    <name type="scientific">Smittium simulii</name>
    <dbReference type="NCBI Taxonomy" id="133385"/>
    <lineage>
        <taxon>Eukaryota</taxon>
        <taxon>Fungi</taxon>
        <taxon>Fungi incertae sedis</taxon>
        <taxon>Zoopagomycota</taxon>
        <taxon>Kickxellomycotina</taxon>
        <taxon>Harpellomycetes</taxon>
        <taxon>Harpellales</taxon>
        <taxon>Legeriomycetaceae</taxon>
        <taxon>Smittium</taxon>
    </lineage>
</organism>
<dbReference type="Pfam" id="PF01648">
    <property type="entry name" value="ACPS"/>
    <property type="match status" value="1"/>
</dbReference>
<dbReference type="InterPro" id="IPR055066">
    <property type="entry name" value="AASDHPPT_N"/>
</dbReference>
<dbReference type="GO" id="GO:0019878">
    <property type="term" value="P:lysine biosynthetic process via aminoadipic acid"/>
    <property type="evidence" value="ECO:0007669"/>
    <property type="project" value="TreeGrafter"/>
</dbReference>
<evidence type="ECO:0000313" key="5">
    <source>
        <dbReference type="EMBL" id="PVU96447.1"/>
    </source>
</evidence>
<dbReference type="AlphaFoldDB" id="A0A2T9YVT3"/>
<dbReference type="Gene3D" id="3.90.470.20">
    <property type="entry name" value="4'-phosphopantetheinyl transferase domain"/>
    <property type="match status" value="2"/>
</dbReference>
<gene>
    <name evidence="5" type="ORF">BB561_001172</name>
</gene>
<dbReference type="GO" id="GO:0000287">
    <property type="term" value="F:magnesium ion binding"/>
    <property type="evidence" value="ECO:0007669"/>
    <property type="project" value="InterPro"/>
</dbReference>
<evidence type="ECO:0000313" key="6">
    <source>
        <dbReference type="Proteomes" id="UP000245383"/>
    </source>
</evidence>
<keyword evidence="6" id="KW-1185">Reference proteome</keyword>
<proteinExistence type="predicted"/>
<dbReference type="InterPro" id="IPR050559">
    <property type="entry name" value="P-Pant_transferase_sf"/>
</dbReference>
<evidence type="ECO:0000259" key="3">
    <source>
        <dbReference type="Pfam" id="PF01648"/>
    </source>
</evidence>
<dbReference type="PANTHER" id="PTHR12215:SF10">
    <property type="entry name" value="L-AMINOADIPATE-SEMIALDEHYDE DEHYDROGENASE-PHOSPHOPANTETHEINYL TRANSFERASE"/>
    <property type="match status" value="1"/>
</dbReference>
<reference evidence="5 6" key="1">
    <citation type="journal article" date="2018" name="MBio">
        <title>Comparative Genomics Reveals the Core Gene Toolbox for the Fungus-Insect Symbiosis.</title>
        <authorList>
            <person name="Wang Y."/>
            <person name="Stata M."/>
            <person name="Wang W."/>
            <person name="Stajich J.E."/>
            <person name="White M.M."/>
            <person name="Moncalvo J.M."/>
        </authorList>
    </citation>
    <scope>NUCLEOTIDE SEQUENCE [LARGE SCALE GENOMIC DNA]</scope>
    <source>
        <strain evidence="5 6">SWE-8-4</strain>
    </source>
</reference>
<dbReference type="Pfam" id="PF22624">
    <property type="entry name" value="AASDHPPT_N"/>
    <property type="match status" value="1"/>
</dbReference>
<accession>A0A2T9YVT3</accession>
<dbReference type="STRING" id="133385.A0A2T9YVT3"/>
<name>A0A2T9YVT3_9FUNG</name>
<evidence type="ECO:0000256" key="1">
    <source>
        <dbReference type="ARBA" id="ARBA00013172"/>
    </source>
</evidence>
<evidence type="ECO:0000256" key="2">
    <source>
        <dbReference type="ARBA" id="ARBA00022679"/>
    </source>
</evidence>
<protein>
    <recommendedName>
        <fullName evidence="1">holo-[acyl-carrier-protein] synthase</fullName>
        <ecNumber evidence="1">2.7.8.7</ecNumber>
    </recommendedName>
</protein>
<dbReference type="GO" id="GO:0008897">
    <property type="term" value="F:holo-[acyl-carrier-protein] synthase activity"/>
    <property type="evidence" value="ECO:0007669"/>
    <property type="project" value="UniProtKB-EC"/>
</dbReference>
<feature type="domain" description="4'-phosphopantetheinyl transferase N-terminal" evidence="4">
    <location>
        <begin position="26"/>
        <end position="122"/>
    </location>
</feature>
<evidence type="ECO:0000259" key="4">
    <source>
        <dbReference type="Pfam" id="PF22624"/>
    </source>
</evidence>
<keyword evidence="2" id="KW-0808">Transferase</keyword>
<dbReference type="SUPFAM" id="SSF56214">
    <property type="entry name" value="4'-phosphopantetheinyl transferase"/>
    <property type="match status" value="2"/>
</dbReference>
<feature type="domain" description="4'-phosphopantetheinyl transferase" evidence="3">
    <location>
        <begin position="128"/>
        <end position="228"/>
    </location>
</feature>
<dbReference type="InterPro" id="IPR008278">
    <property type="entry name" value="4-PPantetheinyl_Trfase_dom"/>
</dbReference>
<comment type="caution">
    <text evidence="5">The sequence shown here is derived from an EMBL/GenBank/DDBJ whole genome shotgun (WGS) entry which is preliminary data.</text>
</comment>
<dbReference type="InterPro" id="IPR037143">
    <property type="entry name" value="4-PPantetheinyl_Trfase_dom_sf"/>
</dbReference>
<dbReference type="PANTHER" id="PTHR12215">
    <property type="entry name" value="PHOSPHOPANTETHEINE TRANSFERASE"/>
    <property type="match status" value="1"/>
</dbReference>
<sequence>MNDTVPDLWIINLENISLSKVYSVLSLHLFSKEELVRAARFINEKDSILHLSGRLFVKALAATKISVCDINKTTGADIFDLIKALHIEIQPSGKPKFRKSALVKLEDFEFNISHHWPWVTIAFDIVYPIGVDVIVLEKTQKHEISSLVDELEFQLHRDETILIKSCLNNDDVAKATEILCKIWSAKEAISKLNGLGINMIYNNFIANTCIQNNHTIEVFDSKMNHKYLVYSIMLSNNQYIAIASKRLDLKTVTQKSGLPLFNISYKSFSDLIDILPSSSV</sequence>
<dbReference type="Proteomes" id="UP000245383">
    <property type="component" value="Unassembled WGS sequence"/>
</dbReference>